<evidence type="ECO:0000256" key="1">
    <source>
        <dbReference type="SAM" id="MobiDB-lite"/>
    </source>
</evidence>
<feature type="region of interest" description="Disordered" evidence="1">
    <location>
        <begin position="95"/>
        <end position="119"/>
    </location>
</feature>
<dbReference type="AlphaFoldDB" id="A0A897N052"/>
<dbReference type="EMBL" id="CP064786">
    <property type="protein sequence ID" value="QSG04025.1"/>
    <property type="molecule type" value="Genomic_DNA"/>
</dbReference>
<evidence type="ECO:0000259" key="3">
    <source>
        <dbReference type="Pfam" id="PF22798"/>
    </source>
</evidence>
<dbReference type="InterPro" id="IPR053849">
    <property type="entry name" value="DUF5817_C"/>
</dbReference>
<dbReference type="Gene3D" id="3.90.820.10">
    <property type="entry name" value="Structural Genomics, Unknown Function 30-nov-00 1gh9 Mol_id"/>
    <property type="match status" value="1"/>
</dbReference>
<proteinExistence type="predicted"/>
<evidence type="ECO:0000313" key="5">
    <source>
        <dbReference type="Proteomes" id="UP000663586"/>
    </source>
</evidence>
<dbReference type="Pfam" id="PF22798">
    <property type="entry name" value="DUF5817_CT"/>
    <property type="match status" value="1"/>
</dbReference>
<keyword evidence="5" id="KW-1185">Reference proteome</keyword>
<organism evidence="4 5">
    <name type="scientific">Natranaeroarchaeum sulfidigenes</name>
    <dbReference type="NCBI Taxonomy" id="2784880"/>
    <lineage>
        <taxon>Archaea</taxon>
        <taxon>Methanobacteriati</taxon>
        <taxon>Methanobacteriota</taxon>
        <taxon>Stenosarchaea group</taxon>
        <taxon>Halobacteria</taxon>
        <taxon>Halobacteriales</taxon>
        <taxon>Natronoarchaeaceae</taxon>
        <taxon>Natranaeroarchaeum</taxon>
    </lineage>
</organism>
<feature type="domain" description="DUF5817" evidence="3">
    <location>
        <begin position="120"/>
        <end position="173"/>
    </location>
</feature>
<reference evidence="4" key="1">
    <citation type="submission" date="2020-11" db="EMBL/GenBank/DDBJ databases">
        <title>Carbohydrate-dependent, anaerobic sulfur respiration: A novel catabolism in halophilic archaea.</title>
        <authorList>
            <person name="Sorokin D.Y."/>
            <person name="Messina E."/>
            <person name="Smedile F."/>
            <person name="La Cono V."/>
            <person name="Hallsworth J.E."/>
            <person name="Yakimov M.M."/>
        </authorList>
    </citation>
    <scope>NUCLEOTIDE SEQUENCE</scope>
    <source>
        <strain evidence="4">AArc-S</strain>
    </source>
</reference>
<dbReference type="InterPro" id="IPR043855">
    <property type="entry name" value="DUF5817"/>
</dbReference>
<dbReference type="Pfam" id="PF19134">
    <property type="entry name" value="DUF5817"/>
    <property type="match status" value="1"/>
</dbReference>
<dbReference type="GeneID" id="70686210"/>
<dbReference type="Proteomes" id="UP000663586">
    <property type="component" value="Chromosome"/>
</dbReference>
<dbReference type="RefSeq" id="WP_238478056.1">
    <property type="nucleotide sequence ID" value="NZ_CP064786.1"/>
</dbReference>
<evidence type="ECO:0000313" key="4">
    <source>
        <dbReference type="EMBL" id="QSG04025.1"/>
    </source>
</evidence>
<name>A0A897N052_9EURY</name>
<evidence type="ECO:0000259" key="2">
    <source>
        <dbReference type="Pfam" id="PF19134"/>
    </source>
</evidence>
<dbReference type="KEGG" id="hara:AArcS_2833"/>
<sequence length="174" mass="19268">MYAVVGCNACSNLWLVEGRQQTAQCSRCGKTHQFDRLKKFAETDDEDHARELRASMLANRSDHGDAFAAVDSFGELENEIDDAGVSDREYLEGSGLDADEIADAGARTNEQTGSSRTRKETVLDAIRTLDEPTESAVIDYATDHDVPAEYVTRCLDKLAQRGEVSRSRDGYRLL</sequence>
<gene>
    <name evidence="4" type="primary">flaK</name>
    <name evidence="4" type="ORF">AArcS_2833</name>
</gene>
<protein>
    <submittedName>
        <fullName evidence="4">Peptidase A24A, prepilin type IV</fullName>
    </submittedName>
</protein>
<feature type="domain" description="DUF5817" evidence="2">
    <location>
        <begin position="2"/>
        <end position="58"/>
    </location>
</feature>
<accession>A0A897N052</accession>